<evidence type="ECO:0000256" key="8">
    <source>
        <dbReference type="ARBA" id="ARBA00023064"/>
    </source>
</evidence>
<evidence type="ECO:0000256" key="7">
    <source>
        <dbReference type="ARBA" id="ARBA00022840"/>
    </source>
</evidence>
<dbReference type="SUPFAM" id="SSF52540">
    <property type="entry name" value="P-loop containing nucleoside triphosphate hydrolases"/>
    <property type="match status" value="1"/>
</dbReference>
<reference evidence="11 12" key="1">
    <citation type="submission" date="2020-07" db="EMBL/GenBank/DDBJ databases">
        <title>Vibrio marinisediminis sp. nov., isolated from marine sediment.</title>
        <authorList>
            <person name="Ji X."/>
        </authorList>
    </citation>
    <scope>NUCLEOTIDE SEQUENCE [LARGE SCALE GENOMIC DNA]</scope>
    <source>
        <strain evidence="11 12">404</strain>
    </source>
</reference>
<evidence type="ECO:0000256" key="2">
    <source>
        <dbReference type="ARBA" id="ARBA00008420"/>
    </source>
</evidence>
<keyword evidence="5 10" id="KW-0547">Nucleotide-binding</keyword>
<evidence type="ECO:0000313" key="11">
    <source>
        <dbReference type="EMBL" id="MBA5761476.1"/>
    </source>
</evidence>
<dbReference type="GO" id="GO:0019521">
    <property type="term" value="P:D-gluconate metabolic process"/>
    <property type="evidence" value="ECO:0007669"/>
    <property type="project" value="UniProtKB-KW"/>
</dbReference>
<keyword evidence="12" id="KW-1185">Reference proteome</keyword>
<proteinExistence type="inferred from homology"/>
<evidence type="ECO:0000256" key="3">
    <source>
        <dbReference type="ARBA" id="ARBA00012054"/>
    </source>
</evidence>
<keyword evidence="4 10" id="KW-0808">Transferase</keyword>
<dbReference type="InterPro" id="IPR027417">
    <property type="entry name" value="P-loop_NTPase"/>
</dbReference>
<evidence type="ECO:0000256" key="10">
    <source>
        <dbReference type="RuleBase" id="RU363066"/>
    </source>
</evidence>
<evidence type="ECO:0000256" key="1">
    <source>
        <dbReference type="ARBA" id="ARBA00004761"/>
    </source>
</evidence>
<dbReference type="Proteomes" id="UP000571701">
    <property type="component" value="Unassembled WGS sequence"/>
</dbReference>
<gene>
    <name evidence="11" type="ORF">H2O73_03885</name>
</gene>
<accession>A0A7W2FNP5</accession>
<comment type="catalytic activity">
    <reaction evidence="9 10">
        <text>D-gluconate + ATP = 6-phospho-D-gluconate + ADP + H(+)</text>
        <dbReference type="Rhea" id="RHEA:19433"/>
        <dbReference type="ChEBI" id="CHEBI:15378"/>
        <dbReference type="ChEBI" id="CHEBI:18391"/>
        <dbReference type="ChEBI" id="CHEBI:30616"/>
        <dbReference type="ChEBI" id="CHEBI:58759"/>
        <dbReference type="ChEBI" id="CHEBI:456216"/>
        <dbReference type="EC" id="2.7.1.12"/>
    </reaction>
</comment>
<dbReference type="RefSeq" id="WP_182106709.1">
    <property type="nucleotide sequence ID" value="NZ_JACFYF010000001.1"/>
</dbReference>
<dbReference type="NCBIfam" id="TIGR01313">
    <property type="entry name" value="therm_gnt_kin"/>
    <property type="match status" value="1"/>
</dbReference>
<dbReference type="EMBL" id="JACFYF010000001">
    <property type="protein sequence ID" value="MBA5761476.1"/>
    <property type="molecule type" value="Genomic_DNA"/>
</dbReference>
<dbReference type="InterPro" id="IPR006001">
    <property type="entry name" value="Therm_gnt_kin"/>
</dbReference>
<evidence type="ECO:0000256" key="6">
    <source>
        <dbReference type="ARBA" id="ARBA00022777"/>
    </source>
</evidence>
<keyword evidence="6 10" id="KW-0418">Kinase</keyword>
<dbReference type="Pfam" id="PF01202">
    <property type="entry name" value="SKI"/>
    <property type="match status" value="1"/>
</dbReference>
<dbReference type="GO" id="GO:0005524">
    <property type="term" value="F:ATP binding"/>
    <property type="evidence" value="ECO:0007669"/>
    <property type="project" value="UniProtKB-KW"/>
</dbReference>
<dbReference type="EC" id="2.7.1.12" evidence="3 10"/>
<comment type="caution">
    <text evidence="11">The sequence shown here is derived from an EMBL/GenBank/DDBJ whole genome shotgun (WGS) entry which is preliminary data.</text>
</comment>
<dbReference type="AlphaFoldDB" id="A0A7W2FNP5"/>
<protein>
    <recommendedName>
        <fullName evidence="3 10">Gluconokinase</fullName>
        <ecNumber evidence="3 10">2.7.1.12</ecNumber>
    </recommendedName>
</protein>
<dbReference type="CDD" id="cd02021">
    <property type="entry name" value="GntK"/>
    <property type="match status" value="1"/>
</dbReference>
<dbReference type="GO" id="GO:0046316">
    <property type="term" value="F:gluconokinase activity"/>
    <property type="evidence" value="ECO:0007669"/>
    <property type="project" value="UniProtKB-EC"/>
</dbReference>
<sequence length="166" mass="18998">MKRKKILVMGVSGCGKSLIGREIAQALQLPFFDGDDYHPITNVEKMRQGIPLNDDDRSGWLDTLNRIYCENDAAVIACSALKPEYRDRLQANNQELLIVYLKGDFDTIWSRHQQRSNHYFNGERMLRSQFEALVEPTTDEAFHIDIAYPVEVVLNQALIAIEGLEL</sequence>
<dbReference type="PANTHER" id="PTHR43442">
    <property type="entry name" value="GLUCONOKINASE-RELATED"/>
    <property type="match status" value="1"/>
</dbReference>
<dbReference type="InterPro" id="IPR031322">
    <property type="entry name" value="Shikimate/glucono_kinase"/>
</dbReference>
<evidence type="ECO:0000256" key="4">
    <source>
        <dbReference type="ARBA" id="ARBA00022679"/>
    </source>
</evidence>
<dbReference type="Gene3D" id="3.40.50.300">
    <property type="entry name" value="P-loop containing nucleotide triphosphate hydrolases"/>
    <property type="match status" value="1"/>
</dbReference>
<dbReference type="FunFam" id="3.40.50.300:FF:000522">
    <property type="entry name" value="Gluconokinase"/>
    <property type="match status" value="1"/>
</dbReference>
<comment type="similarity">
    <text evidence="2 10">Belongs to the gluconokinase GntK/GntV family.</text>
</comment>
<keyword evidence="8" id="KW-0311">Gluconate utilization</keyword>
<evidence type="ECO:0000256" key="5">
    <source>
        <dbReference type="ARBA" id="ARBA00022741"/>
    </source>
</evidence>
<organism evidence="11 12">
    <name type="scientific">Vibrio marinisediminis</name>
    <dbReference type="NCBI Taxonomy" id="2758441"/>
    <lineage>
        <taxon>Bacteria</taxon>
        <taxon>Pseudomonadati</taxon>
        <taxon>Pseudomonadota</taxon>
        <taxon>Gammaproteobacteria</taxon>
        <taxon>Vibrionales</taxon>
        <taxon>Vibrionaceae</taxon>
        <taxon>Vibrio</taxon>
    </lineage>
</organism>
<evidence type="ECO:0000256" key="9">
    <source>
        <dbReference type="ARBA" id="ARBA00048090"/>
    </source>
</evidence>
<keyword evidence="7 10" id="KW-0067">ATP-binding</keyword>
<evidence type="ECO:0000313" key="12">
    <source>
        <dbReference type="Proteomes" id="UP000571701"/>
    </source>
</evidence>
<comment type="pathway">
    <text evidence="1">Carbohydrate acid metabolism.</text>
</comment>
<dbReference type="PANTHER" id="PTHR43442:SF3">
    <property type="entry name" value="GLUCONOKINASE-RELATED"/>
    <property type="match status" value="1"/>
</dbReference>
<dbReference type="GO" id="GO:0005737">
    <property type="term" value="C:cytoplasm"/>
    <property type="evidence" value="ECO:0007669"/>
    <property type="project" value="TreeGrafter"/>
</dbReference>
<name>A0A7W2FNP5_9VIBR</name>